<comment type="caution">
    <text evidence="1">The sequence shown here is derived from an EMBL/GenBank/DDBJ whole genome shotgun (WGS) entry which is preliminary data.</text>
</comment>
<dbReference type="Gene3D" id="3.90.320.10">
    <property type="match status" value="1"/>
</dbReference>
<evidence type="ECO:0000313" key="2">
    <source>
        <dbReference type="Proteomes" id="UP000218238"/>
    </source>
</evidence>
<dbReference type="RefSeq" id="WP_095722299.1">
    <property type="nucleotide sequence ID" value="NZ_NTFS01000143.1"/>
</dbReference>
<dbReference type="GO" id="GO:0008297">
    <property type="term" value="F:single-stranded DNA exodeoxyribonuclease activity"/>
    <property type="evidence" value="ECO:0007669"/>
    <property type="project" value="TreeGrafter"/>
</dbReference>
<keyword evidence="1" id="KW-0540">Nuclease</keyword>
<dbReference type="OrthoDB" id="420529at2"/>
<dbReference type="Proteomes" id="UP000218238">
    <property type="component" value="Unassembled WGS sequence"/>
</dbReference>
<organism evidence="1 2">
    <name type="scientific">Brunnivagina elsteri CCALA 953</name>
    <dbReference type="NCBI Taxonomy" id="987040"/>
    <lineage>
        <taxon>Bacteria</taxon>
        <taxon>Bacillati</taxon>
        <taxon>Cyanobacteriota</taxon>
        <taxon>Cyanophyceae</taxon>
        <taxon>Nostocales</taxon>
        <taxon>Calotrichaceae</taxon>
        <taxon>Brunnivagina</taxon>
    </lineage>
</organism>
<protein>
    <submittedName>
        <fullName evidence="1">Exonuclease</fullName>
    </submittedName>
</protein>
<keyword evidence="1" id="KW-0378">Hydrolase</keyword>
<gene>
    <name evidence="1" type="ORF">CK510_14090</name>
</gene>
<proteinExistence type="predicted"/>
<evidence type="ECO:0000313" key="1">
    <source>
        <dbReference type="EMBL" id="PAX53421.1"/>
    </source>
</evidence>
<dbReference type="InterPro" id="IPR011604">
    <property type="entry name" value="PDDEXK-like_dom_sf"/>
</dbReference>
<dbReference type="PANTHER" id="PTHR31340:SF3">
    <property type="entry name" value="MITOCHONDRIAL GENOME MAINTENANCE EXONUCLEASE 1"/>
    <property type="match status" value="1"/>
</dbReference>
<accession>A0A2A2TIA2</accession>
<keyword evidence="1" id="KW-0269">Exonuclease</keyword>
<name>A0A2A2TIA2_9CYAN</name>
<dbReference type="PANTHER" id="PTHR31340">
    <property type="entry name" value="MITOCHONDRIAL GENOME MAINTENANCE EXONUCLEASE 1"/>
    <property type="match status" value="1"/>
</dbReference>
<keyword evidence="2" id="KW-1185">Reference proteome</keyword>
<dbReference type="AlphaFoldDB" id="A0A2A2TIA2"/>
<sequence length="241" mass="27786">MQLLKSKLFTHHYAKPSWNNGIGYLEDSRGFRLPGTTSIIQASKSPLQKAQLIRWQQKQGSDQIVKASKERGTSIHKLINNYLIVKASKESGISLHELINNYRFSYEPFSCPDSIEPYWNNLLPILENIDDIKLIEANLFHYYLGYAGRVDCVASYLGIPCIIEFKTSDRIKPLYDEPLQVSAYCGAANRQYGLKLKNTMLITTTPEETCVTWFEPDDVMENWHLWKQKVADFWKNNQIAS</sequence>
<dbReference type="EMBL" id="NTFS01000143">
    <property type="protein sequence ID" value="PAX53421.1"/>
    <property type="molecule type" value="Genomic_DNA"/>
</dbReference>
<reference evidence="1 2" key="1">
    <citation type="submission" date="2017-08" db="EMBL/GenBank/DDBJ databases">
        <title>Draft genome sequence of filamentous cyanobacterium Calothrix elsteri CCALA 953.</title>
        <authorList>
            <person name="Gagunashvili A.N."/>
            <person name="Elster J."/>
            <person name="Andresson O.S."/>
        </authorList>
    </citation>
    <scope>NUCLEOTIDE SEQUENCE [LARGE SCALE GENOMIC DNA]</scope>
    <source>
        <strain evidence="1 2">CCALA 953</strain>
    </source>
</reference>